<comment type="caution">
    <text evidence="9">The sequence shown here is derived from an EMBL/GenBank/DDBJ whole genome shotgun (WGS) entry which is preliminary data.</text>
</comment>
<dbReference type="GO" id="GO:0003677">
    <property type="term" value="F:DNA binding"/>
    <property type="evidence" value="ECO:0007669"/>
    <property type="project" value="UniProtKB-KW"/>
</dbReference>
<evidence type="ECO:0000256" key="3">
    <source>
        <dbReference type="ARBA" id="ARBA00023015"/>
    </source>
</evidence>
<dbReference type="InterPro" id="IPR009057">
    <property type="entry name" value="Homeodomain-like_sf"/>
</dbReference>
<keyword evidence="2" id="KW-0677">Repeat</keyword>
<organism evidence="9 10">
    <name type="scientific">Cocos nucifera</name>
    <name type="common">Coconut palm</name>
    <dbReference type="NCBI Taxonomy" id="13894"/>
    <lineage>
        <taxon>Eukaryota</taxon>
        <taxon>Viridiplantae</taxon>
        <taxon>Streptophyta</taxon>
        <taxon>Embryophyta</taxon>
        <taxon>Tracheophyta</taxon>
        <taxon>Spermatophyta</taxon>
        <taxon>Magnoliopsida</taxon>
        <taxon>Liliopsida</taxon>
        <taxon>Arecaceae</taxon>
        <taxon>Arecoideae</taxon>
        <taxon>Cocoseae</taxon>
        <taxon>Attaleinae</taxon>
        <taxon>Cocos</taxon>
    </lineage>
</organism>
<dbReference type="CDD" id="cd00167">
    <property type="entry name" value="SANT"/>
    <property type="match status" value="1"/>
</dbReference>
<dbReference type="InterPro" id="IPR001005">
    <property type="entry name" value="SANT/Myb"/>
</dbReference>
<evidence type="ECO:0000256" key="5">
    <source>
        <dbReference type="ARBA" id="ARBA00023163"/>
    </source>
</evidence>
<evidence type="ECO:0000313" key="10">
    <source>
        <dbReference type="Proteomes" id="UP000797356"/>
    </source>
</evidence>
<feature type="domain" description="HTH myb-type" evidence="8">
    <location>
        <begin position="1"/>
        <end position="32"/>
    </location>
</feature>
<dbReference type="PROSITE" id="PS50090">
    <property type="entry name" value="MYB_LIKE"/>
    <property type="match status" value="1"/>
</dbReference>
<dbReference type="PANTHER" id="PTHR47997:SF75">
    <property type="entry name" value="MYB DOMAIN PROTEIN 55"/>
    <property type="match status" value="1"/>
</dbReference>
<name>A0A8K0IVH9_COCNU</name>
<dbReference type="InterPro" id="IPR017930">
    <property type="entry name" value="Myb_dom"/>
</dbReference>
<dbReference type="AlphaFoldDB" id="A0A8K0IVH9"/>
<comment type="subcellular location">
    <subcellularLocation>
        <location evidence="1">Nucleus</location>
    </subcellularLocation>
</comment>
<evidence type="ECO:0000259" key="7">
    <source>
        <dbReference type="PROSITE" id="PS50090"/>
    </source>
</evidence>
<dbReference type="PROSITE" id="PS51294">
    <property type="entry name" value="HTH_MYB"/>
    <property type="match status" value="1"/>
</dbReference>
<evidence type="ECO:0000256" key="2">
    <source>
        <dbReference type="ARBA" id="ARBA00022737"/>
    </source>
</evidence>
<dbReference type="Pfam" id="PF00249">
    <property type="entry name" value="Myb_DNA-binding"/>
    <property type="match status" value="1"/>
</dbReference>
<reference evidence="9" key="1">
    <citation type="journal article" date="2017" name="Gigascience">
        <title>The genome draft of coconut (Cocos nucifera).</title>
        <authorList>
            <person name="Xiao Y."/>
            <person name="Xu P."/>
            <person name="Fan H."/>
            <person name="Baudouin L."/>
            <person name="Xia W."/>
            <person name="Bocs S."/>
            <person name="Xu J."/>
            <person name="Li Q."/>
            <person name="Guo A."/>
            <person name="Zhou L."/>
            <person name="Li J."/>
            <person name="Wu Y."/>
            <person name="Ma Z."/>
            <person name="Armero A."/>
            <person name="Issali A.E."/>
            <person name="Liu N."/>
            <person name="Peng M."/>
            <person name="Yang Y."/>
        </authorList>
    </citation>
    <scope>NUCLEOTIDE SEQUENCE</scope>
    <source>
        <tissue evidence="9">Spear leaf of Hainan Tall coconut</tissue>
    </source>
</reference>
<dbReference type="GO" id="GO:0005634">
    <property type="term" value="C:nucleus"/>
    <property type="evidence" value="ECO:0007669"/>
    <property type="project" value="UniProtKB-SubCell"/>
</dbReference>
<dbReference type="Gene3D" id="1.10.10.60">
    <property type="entry name" value="Homeodomain-like"/>
    <property type="match status" value="1"/>
</dbReference>
<dbReference type="InterPro" id="IPR051953">
    <property type="entry name" value="Plant_SW-associated_TFs"/>
</dbReference>
<proteinExistence type="predicted"/>
<dbReference type="Proteomes" id="UP000797356">
    <property type="component" value="Chromosome 14"/>
</dbReference>
<keyword evidence="5" id="KW-0804">Transcription</keyword>
<sequence length="221" mass="24348">MLCRWSKIASCLPGRTDNEIKNVWNTHLKKRLARKESSISSSNCNISYVNDGNLKVDHEDGEQKDFGSSADLPKNNSFEVECSQDSVNLMTEIFMELDRCNMPIGHDPSLDDGREFSSISSSGSHITSCDFQPPHEDGKNYRDYLIQVPEIPIDPEVWSMVGDDSCFLSPGMGPVMGDGAHNDAPNSIGDSTGDDANKGWLGCLEKEIDDLWGTVDVNAVK</sequence>
<feature type="domain" description="Myb-like" evidence="7">
    <location>
        <begin position="4"/>
        <end position="28"/>
    </location>
</feature>
<reference evidence="9" key="2">
    <citation type="submission" date="2019-07" db="EMBL/GenBank/DDBJ databases">
        <authorList>
            <person name="Yang Y."/>
            <person name="Bocs S."/>
            <person name="Baudouin L."/>
        </authorList>
    </citation>
    <scope>NUCLEOTIDE SEQUENCE</scope>
    <source>
        <tissue evidence="9">Spear leaf of Hainan Tall coconut</tissue>
    </source>
</reference>
<dbReference type="OrthoDB" id="1740416at2759"/>
<evidence type="ECO:0000256" key="4">
    <source>
        <dbReference type="ARBA" id="ARBA00023125"/>
    </source>
</evidence>
<evidence type="ECO:0000259" key="8">
    <source>
        <dbReference type="PROSITE" id="PS51294"/>
    </source>
</evidence>
<protein>
    <submittedName>
        <fullName evidence="9">Putative Myb-related protein Zm1</fullName>
    </submittedName>
</protein>
<dbReference type="SUPFAM" id="SSF46689">
    <property type="entry name" value="Homeodomain-like"/>
    <property type="match status" value="1"/>
</dbReference>
<keyword evidence="6" id="KW-0539">Nucleus</keyword>
<accession>A0A8K0IVH9</accession>
<keyword evidence="4" id="KW-0238">DNA-binding</keyword>
<evidence type="ECO:0000313" key="9">
    <source>
        <dbReference type="EMBL" id="KAG1368446.1"/>
    </source>
</evidence>
<dbReference type="EMBL" id="CM017885">
    <property type="protein sequence ID" value="KAG1368446.1"/>
    <property type="molecule type" value="Genomic_DNA"/>
</dbReference>
<dbReference type="PANTHER" id="PTHR47997">
    <property type="entry name" value="MYB DOMAIN PROTEIN 55"/>
    <property type="match status" value="1"/>
</dbReference>
<keyword evidence="10" id="KW-1185">Reference proteome</keyword>
<evidence type="ECO:0000256" key="6">
    <source>
        <dbReference type="ARBA" id="ARBA00023242"/>
    </source>
</evidence>
<keyword evidence="3" id="KW-0805">Transcription regulation</keyword>
<evidence type="ECO:0000256" key="1">
    <source>
        <dbReference type="ARBA" id="ARBA00004123"/>
    </source>
</evidence>
<gene>
    <name evidence="9" type="ORF">COCNU_14G009140</name>
</gene>